<reference evidence="1" key="1">
    <citation type="submission" date="2023-06" db="EMBL/GenBank/DDBJ databases">
        <title>Conoideocrella luteorostrata (Hypocreales: Clavicipitaceae), a potential biocontrol fungus for elongate hemlock scale in United States Christmas tree production areas.</title>
        <authorList>
            <person name="Barrett H."/>
            <person name="Lovett B."/>
            <person name="Macias A.M."/>
            <person name="Stajich J.E."/>
            <person name="Kasson M.T."/>
        </authorList>
    </citation>
    <scope>NUCLEOTIDE SEQUENCE</scope>
    <source>
        <strain evidence="1">ARSEF 14590</strain>
    </source>
</reference>
<keyword evidence="2" id="KW-1185">Reference proteome</keyword>
<organism evidence="1 2">
    <name type="scientific">Conoideocrella luteorostrata</name>
    <dbReference type="NCBI Taxonomy" id="1105319"/>
    <lineage>
        <taxon>Eukaryota</taxon>
        <taxon>Fungi</taxon>
        <taxon>Dikarya</taxon>
        <taxon>Ascomycota</taxon>
        <taxon>Pezizomycotina</taxon>
        <taxon>Sordariomycetes</taxon>
        <taxon>Hypocreomycetidae</taxon>
        <taxon>Hypocreales</taxon>
        <taxon>Clavicipitaceae</taxon>
        <taxon>Conoideocrella</taxon>
    </lineage>
</organism>
<evidence type="ECO:0000313" key="1">
    <source>
        <dbReference type="EMBL" id="KAK2616616.1"/>
    </source>
</evidence>
<comment type="caution">
    <text evidence="1">The sequence shown here is derived from an EMBL/GenBank/DDBJ whole genome shotgun (WGS) entry which is preliminary data.</text>
</comment>
<dbReference type="AlphaFoldDB" id="A0AAJ0D0Z8"/>
<proteinExistence type="predicted"/>
<gene>
    <name evidence="1" type="ORF">QQS21_000439</name>
</gene>
<dbReference type="EMBL" id="JASWJB010000004">
    <property type="protein sequence ID" value="KAK2616616.1"/>
    <property type="molecule type" value="Genomic_DNA"/>
</dbReference>
<sequence length="343" mass="39265">MPLQPLGLPAELLLMILEAAPDLPSLYALICTHPVFSRLFEHYSIHIIQRVIERSFHQRLQAIPRLMVVIGSLRAPQKTSFTFPESAVTLEEVVERYQSLEELKIEDPLSETLPLLANTYGPRYALVVASRIQKLEDICLVQLLDNFNEADIAYPDCPDSFFIDPSRWEPLIHKDVFKCTAALTPSWVERQRVRQALWHLMATWNTRRFFTEILNFQYVPGPYLYGCDQIFRYETGLLPEDIVGKCRVKLRGGVIDTVCGVLKDIMGCCPDCFFLSRLKDGSESSTRAKSNLPIMHQRVLALTAKDKEWTKQPQPRDDEQGVILGQNQANTFYPNYATALFLD</sequence>
<dbReference type="Proteomes" id="UP001251528">
    <property type="component" value="Unassembled WGS sequence"/>
</dbReference>
<name>A0AAJ0D0Z8_9HYPO</name>
<evidence type="ECO:0000313" key="2">
    <source>
        <dbReference type="Proteomes" id="UP001251528"/>
    </source>
</evidence>
<accession>A0AAJ0D0Z8</accession>
<protein>
    <submittedName>
        <fullName evidence="1">Uncharacterized protein</fullName>
    </submittedName>
</protein>